<evidence type="ECO:0000259" key="7">
    <source>
        <dbReference type="SMART" id="SM00829"/>
    </source>
</evidence>
<proteinExistence type="inferred from homology"/>
<comment type="cofactor">
    <cofactor evidence="1">
        <name>Zn(2+)</name>
        <dbReference type="ChEBI" id="CHEBI:29105"/>
    </cofactor>
</comment>
<dbReference type="InterPro" id="IPR011032">
    <property type="entry name" value="GroES-like_sf"/>
</dbReference>
<dbReference type="GO" id="GO:0046872">
    <property type="term" value="F:metal ion binding"/>
    <property type="evidence" value="ECO:0007669"/>
    <property type="project" value="UniProtKB-KW"/>
</dbReference>
<organism evidence="8 9">
    <name type="scientific">Gimesia panareensis</name>
    <dbReference type="NCBI Taxonomy" id="2527978"/>
    <lineage>
        <taxon>Bacteria</taxon>
        <taxon>Pseudomonadati</taxon>
        <taxon>Planctomycetota</taxon>
        <taxon>Planctomycetia</taxon>
        <taxon>Planctomycetales</taxon>
        <taxon>Planctomycetaceae</taxon>
        <taxon>Gimesia</taxon>
    </lineage>
</organism>
<evidence type="ECO:0000313" key="8">
    <source>
        <dbReference type="EMBL" id="QDT28531.1"/>
    </source>
</evidence>
<dbReference type="InterPro" id="IPR013154">
    <property type="entry name" value="ADH-like_N"/>
</dbReference>
<dbReference type="PANTHER" id="PTHR42940:SF8">
    <property type="entry name" value="VACUOLAR PROTEIN SORTING-ASSOCIATED PROTEIN 11"/>
    <property type="match status" value="1"/>
</dbReference>
<dbReference type="AlphaFoldDB" id="A0A517QAA0"/>
<sequence>MKAMVLNQRATISSAPLICQEVPDPEPGPHEVLIKVHCCAICRTDLHVIEGDLPEVKSPVIPGHQVVGSVIKTGADCRRFQIGDRVGIAWLRKTCGECEFCQSGRENLCEKSLFTGYHADGGYAELAVVHEDYAYPVPDVFSHTEATPLLCAGIIGYRALSRSDLQPGQRLGIYGFGSSAHVVIQIAQHRGCEVFVVTRGEKHRQLARSMGATWVGEHAEQMPKKVHSAIIFAPAGELVPAALKYLEKGGTLALAGIYMTDIPQLNYEETLFYERNLRSVTANTRQDGRHLLQEASQIPIHPHITTFSMEEANQALNLLKNDEINGTGVLVMDA</sequence>
<keyword evidence="4" id="KW-0479">Metal-binding</keyword>
<dbReference type="GO" id="GO:0005737">
    <property type="term" value="C:cytoplasm"/>
    <property type="evidence" value="ECO:0007669"/>
    <property type="project" value="TreeGrafter"/>
</dbReference>
<evidence type="ECO:0000313" key="9">
    <source>
        <dbReference type="Proteomes" id="UP000315647"/>
    </source>
</evidence>
<evidence type="ECO:0000256" key="6">
    <source>
        <dbReference type="ARBA" id="ARBA00023002"/>
    </source>
</evidence>
<gene>
    <name evidence="8" type="primary">adh</name>
    <name evidence="8" type="ORF">Enr10x_38750</name>
</gene>
<evidence type="ECO:0000256" key="3">
    <source>
        <dbReference type="ARBA" id="ARBA00013190"/>
    </source>
</evidence>
<keyword evidence="5" id="KW-0862">Zinc</keyword>
<dbReference type="CDD" id="cd08298">
    <property type="entry name" value="CAD2"/>
    <property type="match status" value="1"/>
</dbReference>
<protein>
    <recommendedName>
        <fullName evidence="3">alcohol dehydrogenase</fullName>
        <ecNumber evidence="3">1.1.1.1</ecNumber>
    </recommendedName>
</protein>
<dbReference type="SUPFAM" id="SSF50129">
    <property type="entry name" value="GroES-like"/>
    <property type="match status" value="1"/>
</dbReference>
<dbReference type="Pfam" id="PF00107">
    <property type="entry name" value="ADH_zinc_N"/>
    <property type="match status" value="1"/>
</dbReference>
<dbReference type="SMART" id="SM00829">
    <property type="entry name" value="PKS_ER"/>
    <property type="match status" value="1"/>
</dbReference>
<dbReference type="InterPro" id="IPR013149">
    <property type="entry name" value="ADH-like_C"/>
</dbReference>
<reference evidence="8 9" key="1">
    <citation type="submission" date="2019-03" db="EMBL/GenBank/DDBJ databases">
        <title>Deep-cultivation of Planctomycetes and their phenomic and genomic characterization uncovers novel biology.</title>
        <authorList>
            <person name="Wiegand S."/>
            <person name="Jogler M."/>
            <person name="Boedeker C."/>
            <person name="Pinto D."/>
            <person name="Vollmers J."/>
            <person name="Rivas-Marin E."/>
            <person name="Kohn T."/>
            <person name="Peeters S.H."/>
            <person name="Heuer A."/>
            <person name="Rast P."/>
            <person name="Oberbeckmann S."/>
            <person name="Bunk B."/>
            <person name="Jeske O."/>
            <person name="Meyerdierks A."/>
            <person name="Storesund J.E."/>
            <person name="Kallscheuer N."/>
            <person name="Luecker S."/>
            <person name="Lage O.M."/>
            <person name="Pohl T."/>
            <person name="Merkel B.J."/>
            <person name="Hornburger P."/>
            <person name="Mueller R.-W."/>
            <person name="Bruemmer F."/>
            <person name="Labrenz M."/>
            <person name="Spormann A.M."/>
            <person name="Op den Camp H."/>
            <person name="Overmann J."/>
            <person name="Amann R."/>
            <person name="Jetten M.S.M."/>
            <person name="Mascher T."/>
            <person name="Medema M.H."/>
            <person name="Devos D.P."/>
            <person name="Kaster A.-K."/>
            <person name="Ovreas L."/>
            <person name="Rohde M."/>
            <person name="Galperin M.Y."/>
            <person name="Jogler C."/>
        </authorList>
    </citation>
    <scope>NUCLEOTIDE SEQUENCE [LARGE SCALE GENOMIC DNA]</scope>
    <source>
        <strain evidence="8 9">Enr10</strain>
    </source>
</reference>
<dbReference type="Gene3D" id="3.90.180.10">
    <property type="entry name" value="Medium-chain alcohol dehydrogenases, catalytic domain"/>
    <property type="match status" value="1"/>
</dbReference>
<dbReference type="GO" id="GO:0004022">
    <property type="term" value="F:alcohol dehydrogenase (NAD+) activity"/>
    <property type="evidence" value="ECO:0007669"/>
    <property type="project" value="UniProtKB-EC"/>
</dbReference>
<evidence type="ECO:0000256" key="5">
    <source>
        <dbReference type="ARBA" id="ARBA00022833"/>
    </source>
</evidence>
<keyword evidence="9" id="KW-1185">Reference proteome</keyword>
<comment type="similarity">
    <text evidence="2">Belongs to the zinc-containing alcohol dehydrogenase family.</text>
</comment>
<dbReference type="SUPFAM" id="SSF51735">
    <property type="entry name" value="NAD(P)-binding Rossmann-fold domains"/>
    <property type="match status" value="1"/>
</dbReference>
<name>A0A517QAA0_9PLAN</name>
<evidence type="ECO:0000256" key="2">
    <source>
        <dbReference type="ARBA" id="ARBA00008072"/>
    </source>
</evidence>
<dbReference type="EC" id="1.1.1.1" evidence="3"/>
<dbReference type="PANTHER" id="PTHR42940">
    <property type="entry name" value="ALCOHOL DEHYDROGENASE 1-RELATED"/>
    <property type="match status" value="1"/>
</dbReference>
<dbReference type="InterPro" id="IPR036291">
    <property type="entry name" value="NAD(P)-bd_dom_sf"/>
</dbReference>
<feature type="domain" description="Enoyl reductase (ER)" evidence="7">
    <location>
        <begin position="10"/>
        <end position="330"/>
    </location>
</feature>
<dbReference type="Proteomes" id="UP000315647">
    <property type="component" value="Chromosome"/>
</dbReference>
<keyword evidence="6 8" id="KW-0560">Oxidoreductase</keyword>
<dbReference type="InterPro" id="IPR020843">
    <property type="entry name" value="ER"/>
</dbReference>
<dbReference type="InterPro" id="IPR014187">
    <property type="entry name" value="ADH_Zn_typ-2"/>
</dbReference>
<dbReference type="EMBL" id="CP037421">
    <property type="protein sequence ID" value="QDT28531.1"/>
    <property type="molecule type" value="Genomic_DNA"/>
</dbReference>
<dbReference type="Gene3D" id="3.40.50.720">
    <property type="entry name" value="NAD(P)-binding Rossmann-like Domain"/>
    <property type="match status" value="1"/>
</dbReference>
<evidence type="ECO:0000256" key="4">
    <source>
        <dbReference type="ARBA" id="ARBA00022723"/>
    </source>
</evidence>
<dbReference type="NCBIfam" id="TIGR02822">
    <property type="entry name" value="adh_fam_2"/>
    <property type="match status" value="1"/>
</dbReference>
<dbReference type="Pfam" id="PF08240">
    <property type="entry name" value="ADH_N"/>
    <property type="match status" value="1"/>
</dbReference>
<evidence type="ECO:0000256" key="1">
    <source>
        <dbReference type="ARBA" id="ARBA00001947"/>
    </source>
</evidence>
<accession>A0A517QAA0</accession>
<dbReference type="RefSeq" id="WP_145450993.1">
    <property type="nucleotide sequence ID" value="NZ_CP037421.1"/>
</dbReference>